<organism evidence="1 2">
    <name type="scientific">Natronoarchaeum mannanilyticum</name>
    <dbReference type="NCBI Taxonomy" id="926360"/>
    <lineage>
        <taxon>Archaea</taxon>
        <taxon>Methanobacteriati</taxon>
        <taxon>Methanobacteriota</taxon>
        <taxon>Stenosarchaea group</taxon>
        <taxon>Halobacteria</taxon>
        <taxon>Halobacteriales</taxon>
        <taxon>Natronoarchaeaceae</taxon>
    </lineage>
</organism>
<gene>
    <name evidence="1" type="ORF">GCM10009020_14650</name>
</gene>
<protein>
    <recommendedName>
        <fullName evidence="3">Nucleic acid-binding protein</fullName>
    </recommendedName>
</protein>
<dbReference type="EMBL" id="BAAADV010000001">
    <property type="protein sequence ID" value="GAA0669673.1"/>
    <property type="molecule type" value="Genomic_DNA"/>
</dbReference>
<accession>A0AAV3TAK9</accession>
<evidence type="ECO:0000313" key="2">
    <source>
        <dbReference type="Proteomes" id="UP001500420"/>
    </source>
</evidence>
<dbReference type="AlphaFoldDB" id="A0AAV3TAK9"/>
<comment type="caution">
    <text evidence="1">The sequence shown here is derived from an EMBL/GenBank/DDBJ whole genome shotgun (WGS) entry which is preliminary data.</text>
</comment>
<proteinExistence type="predicted"/>
<keyword evidence="2" id="KW-1185">Reference proteome</keyword>
<evidence type="ECO:0000313" key="1">
    <source>
        <dbReference type="EMBL" id="GAA0669673.1"/>
    </source>
</evidence>
<reference evidence="1 2" key="1">
    <citation type="journal article" date="2019" name="Int. J. Syst. Evol. Microbiol.">
        <title>The Global Catalogue of Microorganisms (GCM) 10K type strain sequencing project: providing services to taxonomists for standard genome sequencing and annotation.</title>
        <authorList>
            <consortium name="The Broad Institute Genomics Platform"/>
            <consortium name="The Broad Institute Genome Sequencing Center for Infectious Disease"/>
            <person name="Wu L."/>
            <person name="Ma J."/>
        </authorList>
    </citation>
    <scope>NUCLEOTIDE SEQUENCE [LARGE SCALE GENOMIC DNA]</scope>
    <source>
        <strain evidence="1 2">JCM 16328</strain>
    </source>
</reference>
<evidence type="ECO:0008006" key="3">
    <source>
        <dbReference type="Google" id="ProtNLM"/>
    </source>
</evidence>
<dbReference type="RefSeq" id="WP_343773289.1">
    <property type="nucleotide sequence ID" value="NZ_BAAADV010000001.1"/>
</dbReference>
<dbReference type="Proteomes" id="UP001500420">
    <property type="component" value="Unassembled WGS sequence"/>
</dbReference>
<name>A0AAV3TAK9_9EURY</name>
<sequence length="65" mass="7157">MPTERRCPDCGVRMEAGRLAGAERFVLDESRDGLLGRVGVKEQFDVDAVVCPECGLVRVYADVDE</sequence>